<gene>
    <name evidence="1" type="ORF">XH94_09515</name>
</gene>
<proteinExistence type="predicted"/>
<dbReference type="RefSeq" id="WP_128944330.1">
    <property type="nucleotide sequence ID" value="NZ_LBJM01000023.1"/>
</dbReference>
<name>A0A4Q0SSF6_9BRAD</name>
<accession>A0A4Q0SSF6</accession>
<dbReference type="EMBL" id="LBJM01000023">
    <property type="protein sequence ID" value="RXH41071.1"/>
    <property type="molecule type" value="Genomic_DNA"/>
</dbReference>
<dbReference type="AlphaFoldDB" id="A0A4Q0SSF6"/>
<dbReference type="Proteomes" id="UP000290565">
    <property type="component" value="Unassembled WGS sequence"/>
</dbReference>
<evidence type="ECO:0000313" key="2">
    <source>
        <dbReference type="Proteomes" id="UP000290565"/>
    </source>
</evidence>
<protein>
    <submittedName>
        <fullName evidence="1">Uncharacterized protein</fullName>
    </submittedName>
</protein>
<evidence type="ECO:0000313" key="1">
    <source>
        <dbReference type="EMBL" id="RXH41071.1"/>
    </source>
</evidence>
<organism evidence="1 2">
    <name type="scientific">Bradyrhizobium zhanjiangense</name>
    <dbReference type="NCBI Taxonomy" id="1325107"/>
    <lineage>
        <taxon>Bacteria</taxon>
        <taxon>Pseudomonadati</taxon>
        <taxon>Pseudomonadota</taxon>
        <taxon>Alphaproteobacteria</taxon>
        <taxon>Hyphomicrobiales</taxon>
        <taxon>Nitrobacteraceae</taxon>
        <taxon>Bradyrhizobium</taxon>
    </lineage>
</organism>
<sequence length="216" mass="23891">MRRISAKEFYRVCGRDDGQIRMHRLRNQAIGAFGCAAFFPKTTGLIALDLVAFKLTDVLTEKLRRTHAAIIVRDAWQAWTAVVAVAEATTDPVFLYVLDCENLRGERTTITTGSTLDSRSDRNLMQIAEDVRRNTGLTPKSYVVIEMQSVLADVRRAAKQAKVDLSGPFLPPYGSPELAELLSGEDGAVVVTADAAERVKRAGLAAREMIEKREPR</sequence>
<comment type="caution">
    <text evidence="1">The sequence shown here is derived from an EMBL/GenBank/DDBJ whole genome shotgun (WGS) entry which is preliminary data.</text>
</comment>
<reference evidence="1 2" key="1">
    <citation type="submission" date="2015-04" db="EMBL/GenBank/DDBJ databases">
        <title>Comparative genomics of rhizobia nodulating Arachis hypogaea in China.</title>
        <authorList>
            <person name="Li Y."/>
        </authorList>
    </citation>
    <scope>NUCLEOTIDE SEQUENCE [LARGE SCALE GENOMIC DNA]</scope>
    <source>
        <strain evidence="1 2">CCBAU 51787</strain>
    </source>
</reference>